<dbReference type="InterPro" id="IPR002128">
    <property type="entry name" value="NADH_UbQ_OxRdtase_chlpt_su5_C"/>
</dbReference>
<keyword evidence="3 13" id="KW-0812">Transmembrane</keyword>
<comment type="similarity">
    <text evidence="2">Belongs to the complex I subunit 5 family.</text>
</comment>
<evidence type="ECO:0000256" key="5">
    <source>
        <dbReference type="ARBA" id="ARBA00022857"/>
    </source>
</evidence>
<keyword evidence="8 14" id="KW-1133">Transmembrane helix</keyword>
<dbReference type="GO" id="GO:0015990">
    <property type="term" value="P:electron transport coupled proton transport"/>
    <property type="evidence" value="ECO:0007669"/>
    <property type="project" value="TreeGrafter"/>
</dbReference>
<evidence type="ECO:0000256" key="3">
    <source>
        <dbReference type="ARBA" id="ARBA00022692"/>
    </source>
</evidence>
<evidence type="ECO:0000256" key="7">
    <source>
        <dbReference type="ARBA" id="ARBA00022967"/>
    </source>
</evidence>
<feature type="transmembrane region" description="Helical" evidence="14">
    <location>
        <begin position="6"/>
        <end position="24"/>
    </location>
</feature>
<feature type="transmembrane region" description="Helical" evidence="14">
    <location>
        <begin position="622"/>
        <end position="640"/>
    </location>
</feature>
<evidence type="ECO:0000259" key="16">
    <source>
        <dbReference type="Pfam" id="PF00662"/>
    </source>
</evidence>
<dbReference type="PANTHER" id="PTHR42829">
    <property type="entry name" value="NADH-UBIQUINONE OXIDOREDUCTASE CHAIN 5"/>
    <property type="match status" value="1"/>
</dbReference>
<evidence type="ECO:0000313" key="19">
    <source>
        <dbReference type="Proteomes" id="UP000009374"/>
    </source>
</evidence>
<evidence type="ECO:0000256" key="6">
    <source>
        <dbReference type="ARBA" id="ARBA00022957"/>
    </source>
</evidence>
<dbReference type="AlphaFoldDB" id="C6HUH6"/>
<feature type="transmembrane region" description="Helical" evidence="14">
    <location>
        <begin position="380"/>
        <end position="402"/>
    </location>
</feature>
<keyword evidence="5" id="KW-0521">NADP</keyword>
<dbReference type="Pfam" id="PF00361">
    <property type="entry name" value="Proton_antipo_M"/>
    <property type="match status" value="1"/>
</dbReference>
<feature type="transmembrane region" description="Helical" evidence="14">
    <location>
        <begin position="80"/>
        <end position="101"/>
    </location>
</feature>
<protein>
    <submittedName>
        <fullName evidence="18">NADH dehydrogenase (Quinone), chain L</fullName>
    </submittedName>
</protein>
<organism evidence="18 19">
    <name type="scientific">Leptospirillum ferrodiazotrophum</name>
    <dbReference type="NCBI Taxonomy" id="412449"/>
    <lineage>
        <taxon>Bacteria</taxon>
        <taxon>Pseudomonadati</taxon>
        <taxon>Nitrospirota</taxon>
        <taxon>Nitrospiria</taxon>
        <taxon>Nitrospirales</taxon>
        <taxon>Nitrospiraceae</taxon>
        <taxon>Leptospirillum</taxon>
    </lineage>
</organism>
<evidence type="ECO:0000256" key="4">
    <source>
        <dbReference type="ARBA" id="ARBA00022719"/>
    </source>
</evidence>
<feature type="transmembrane region" description="Helical" evidence="14">
    <location>
        <begin position="31"/>
        <end position="49"/>
    </location>
</feature>
<evidence type="ECO:0000256" key="11">
    <source>
        <dbReference type="ARBA" id="ARBA00047726"/>
    </source>
</evidence>
<dbReference type="InterPro" id="IPR001750">
    <property type="entry name" value="ND/Mrp_TM"/>
</dbReference>
<keyword evidence="9" id="KW-0520">NAD</keyword>
<dbReference type="GO" id="GO:0016020">
    <property type="term" value="C:membrane"/>
    <property type="evidence" value="ECO:0007669"/>
    <property type="project" value="UniProtKB-SubCell"/>
</dbReference>
<dbReference type="Pfam" id="PF00662">
    <property type="entry name" value="Proton_antipo_N"/>
    <property type="match status" value="1"/>
</dbReference>
<name>C6HUH6_9BACT</name>
<evidence type="ECO:0000259" key="15">
    <source>
        <dbReference type="Pfam" id="PF00361"/>
    </source>
</evidence>
<evidence type="ECO:0000256" key="9">
    <source>
        <dbReference type="ARBA" id="ARBA00023027"/>
    </source>
</evidence>
<dbReference type="Proteomes" id="UP000009374">
    <property type="component" value="Unassembled WGS sequence"/>
</dbReference>
<evidence type="ECO:0000256" key="8">
    <source>
        <dbReference type="ARBA" id="ARBA00022989"/>
    </source>
</evidence>
<gene>
    <name evidence="18" type="ORF">UBAL3_60500005</name>
</gene>
<comment type="catalytic activity">
    <reaction evidence="12">
        <text>a plastoquinone + NADH + (n+1) H(+)(in) = a plastoquinol + NAD(+) + n H(+)(out)</text>
        <dbReference type="Rhea" id="RHEA:42608"/>
        <dbReference type="Rhea" id="RHEA-COMP:9561"/>
        <dbReference type="Rhea" id="RHEA-COMP:9562"/>
        <dbReference type="ChEBI" id="CHEBI:15378"/>
        <dbReference type="ChEBI" id="CHEBI:17757"/>
        <dbReference type="ChEBI" id="CHEBI:57540"/>
        <dbReference type="ChEBI" id="CHEBI:57945"/>
        <dbReference type="ChEBI" id="CHEBI:62192"/>
    </reaction>
</comment>
<dbReference type="GO" id="GO:0048038">
    <property type="term" value="F:quinone binding"/>
    <property type="evidence" value="ECO:0007669"/>
    <property type="project" value="UniProtKB-KW"/>
</dbReference>
<dbReference type="Pfam" id="PF01010">
    <property type="entry name" value="Proton_antipo_C"/>
    <property type="match status" value="1"/>
</dbReference>
<dbReference type="InterPro" id="IPR001516">
    <property type="entry name" value="Proton_antipo_N"/>
</dbReference>
<dbReference type="NCBIfam" id="NF005141">
    <property type="entry name" value="PRK06590.1"/>
    <property type="match status" value="1"/>
</dbReference>
<dbReference type="PANTHER" id="PTHR42829:SF2">
    <property type="entry name" value="NADH-UBIQUINONE OXIDOREDUCTASE CHAIN 5"/>
    <property type="match status" value="1"/>
</dbReference>
<feature type="transmembrane region" description="Helical" evidence="14">
    <location>
        <begin position="518"/>
        <end position="538"/>
    </location>
</feature>
<evidence type="ECO:0000256" key="1">
    <source>
        <dbReference type="ARBA" id="ARBA00004127"/>
    </source>
</evidence>
<dbReference type="GO" id="GO:0012505">
    <property type="term" value="C:endomembrane system"/>
    <property type="evidence" value="ECO:0007669"/>
    <property type="project" value="UniProtKB-SubCell"/>
</dbReference>
<dbReference type="PRINTS" id="PR01435">
    <property type="entry name" value="NPOXDRDTASE5"/>
</dbReference>
<dbReference type="InterPro" id="IPR018393">
    <property type="entry name" value="NADHpl_OxRdtase_5_subgr"/>
</dbReference>
<evidence type="ECO:0000256" key="13">
    <source>
        <dbReference type="RuleBase" id="RU000320"/>
    </source>
</evidence>
<keyword evidence="6" id="KW-0618">Plastoquinone</keyword>
<dbReference type="NCBIfam" id="TIGR01974">
    <property type="entry name" value="NDH_I_L"/>
    <property type="match status" value="1"/>
</dbReference>
<dbReference type="GO" id="GO:0042773">
    <property type="term" value="P:ATP synthesis coupled electron transport"/>
    <property type="evidence" value="ECO:0007669"/>
    <property type="project" value="InterPro"/>
</dbReference>
<evidence type="ECO:0000256" key="10">
    <source>
        <dbReference type="ARBA" id="ARBA00023136"/>
    </source>
</evidence>
<feature type="transmembrane region" description="Helical" evidence="14">
    <location>
        <begin position="218"/>
        <end position="237"/>
    </location>
</feature>
<keyword evidence="7" id="KW-1278">Translocase</keyword>
<accession>C6HUH6</accession>
<evidence type="ECO:0000313" key="18">
    <source>
        <dbReference type="EMBL" id="EES53709.1"/>
    </source>
</evidence>
<keyword evidence="19" id="KW-1185">Reference proteome</keyword>
<feature type="transmembrane region" description="Helical" evidence="14">
    <location>
        <begin position="288"/>
        <end position="309"/>
    </location>
</feature>
<evidence type="ECO:0000256" key="14">
    <source>
        <dbReference type="SAM" id="Phobius"/>
    </source>
</evidence>
<evidence type="ECO:0000256" key="12">
    <source>
        <dbReference type="ARBA" id="ARBA00048026"/>
    </source>
</evidence>
<dbReference type="EMBL" id="GG693856">
    <property type="protein sequence ID" value="EES53709.1"/>
    <property type="molecule type" value="Genomic_DNA"/>
</dbReference>
<keyword evidence="10 14" id="KW-0472">Membrane</keyword>
<keyword evidence="4" id="KW-0874">Quinone</keyword>
<dbReference type="GO" id="GO:0008137">
    <property type="term" value="F:NADH dehydrogenase (ubiquinone) activity"/>
    <property type="evidence" value="ECO:0007669"/>
    <property type="project" value="InterPro"/>
</dbReference>
<dbReference type="PRINTS" id="PR01434">
    <property type="entry name" value="NADHDHGNASE5"/>
</dbReference>
<feature type="transmembrane region" description="Helical" evidence="14">
    <location>
        <begin position="113"/>
        <end position="130"/>
    </location>
</feature>
<dbReference type="InterPro" id="IPR003945">
    <property type="entry name" value="NU5C-like"/>
</dbReference>
<feature type="transmembrane region" description="Helical" evidence="14">
    <location>
        <begin position="422"/>
        <end position="447"/>
    </location>
</feature>
<comment type="subcellular location">
    <subcellularLocation>
        <location evidence="1">Endomembrane system</location>
        <topology evidence="1">Multi-pass membrane protein</topology>
    </subcellularLocation>
    <subcellularLocation>
        <location evidence="13">Membrane</location>
        <topology evidence="13">Multi-pass membrane protein</topology>
    </subcellularLocation>
</comment>
<comment type="catalytic activity">
    <reaction evidence="11">
        <text>a plastoquinone + NADPH + (n+1) H(+)(in) = a plastoquinol + NADP(+) + n H(+)(out)</text>
        <dbReference type="Rhea" id="RHEA:42612"/>
        <dbReference type="Rhea" id="RHEA-COMP:9561"/>
        <dbReference type="Rhea" id="RHEA-COMP:9562"/>
        <dbReference type="ChEBI" id="CHEBI:15378"/>
        <dbReference type="ChEBI" id="CHEBI:17757"/>
        <dbReference type="ChEBI" id="CHEBI:57783"/>
        <dbReference type="ChEBI" id="CHEBI:58349"/>
        <dbReference type="ChEBI" id="CHEBI:62192"/>
    </reaction>
</comment>
<feature type="transmembrane region" description="Helical" evidence="14">
    <location>
        <begin position="176"/>
        <end position="198"/>
    </location>
</feature>
<evidence type="ECO:0000259" key="17">
    <source>
        <dbReference type="Pfam" id="PF01010"/>
    </source>
</evidence>
<feature type="transmembrane region" description="Helical" evidence="14">
    <location>
        <begin position="468"/>
        <end position="488"/>
    </location>
</feature>
<feature type="transmembrane region" description="Helical" evidence="14">
    <location>
        <begin position="316"/>
        <end position="337"/>
    </location>
</feature>
<feature type="transmembrane region" description="Helical" evidence="14">
    <location>
        <begin position="136"/>
        <end position="155"/>
    </location>
</feature>
<feature type="domain" description="NADH-Ubiquinone oxidoreductase (complex I) chain 5 N-terminal" evidence="16">
    <location>
        <begin position="64"/>
        <end position="114"/>
    </location>
</feature>
<feature type="domain" description="NADH:ubiquinone/plastoquinone oxidoreductase chloroplast chain 5 C-terminal" evidence="17">
    <location>
        <begin position="455"/>
        <end position="571"/>
    </location>
</feature>
<sequence>MMPILLIPLLPLLGFLIVGIFWPFFKGKGHFVALPLVTISWAIATVEFFKSFSAPPSLTLVYDWIRSGHLDVGISLQYDHLAAVMLFMVTTVAMLVHLYTVGYMHGDSGYDRFFAYISLFTFSMIMLVLSDNLVEMFIFWEAVGLCSYLLIVHWYERRPSWLAANKAFIMNRVGDFGFLLGIFLAYTVFGSVRFAEIFPAIGSHLHQSVNLAAVFHGSWNVPVLDVIALLLFLGAVGKSAQIPLHPWLPDAMEGPTPISALIHAATMVTAGVFMIARMNPLYNAAPFALHVVAWTGAITAIVAATIALTQPDIKKIVAYSTMSQLGYMVMICGLGGYGAGIFHLLTHGAFKALLFLGAGSVIHSLSGEQDVFRMGGLRKYVGLTFATMLIGSLALSGIPPFAGYYSKDLILVTAYQQGPLGQMLWLIGVLTAVLTAFYSFRLLFLVFGGKERFHSESQGHAVHPHESPLTMTIPLLVLSIATVFAGWAGEHYGILQYLAQELPLPHVHEGEGGFSENALKGLSVAGALFGILIAWALYGKESSIPAAFARNLSFFYKVSLHKWYFDEFYDAVFVRPSFAIGRLFWQEVDKGVIDGVVNGVAHFFRNSGGGLRRLQSGQIQNYAMAMAIGAFGLVAFYLFFNRL</sequence>
<dbReference type="GO" id="GO:0003954">
    <property type="term" value="F:NADH dehydrogenase activity"/>
    <property type="evidence" value="ECO:0007669"/>
    <property type="project" value="TreeGrafter"/>
</dbReference>
<evidence type="ECO:0000256" key="2">
    <source>
        <dbReference type="ARBA" id="ARBA00008200"/>
    </source>
</evidence>
<dbReference type="Gene3D" id="1.20.5.2700">
    <property type="match status" value="1"/>
</dbReference>
<feature type="domain" description="NADH:quinone oxidoreductase/Mrp antiporter transmembrane" evidence="15">
    <location>
        <begin position="130"/>
        <end position="435"/>
    </location>
</feature>
<proteinExistence type="inferred from homology"/>
<reference evidence="18 19" key="1">
    <citation type="journal article" date="2009" name="Appl. Environ. Microbiol.">
        <title>Community genomic and proteomic analyses of chemoautotrophic iron-oxidizing "Leptospirillum rubarum" (Group II) and "Leptospirillum ferrodiazotrophum" (Group III) bacteria in acid mine drainage biofilms.</title>
        <authorList>
            <person name="Goltsman D.S."/>
            <person name="Denef V.J."/>
            <person name="Singer S.W."/>
            <person name="VerBerkmoes N.C."/>
            <person name="Lefsrud M."/>
            <person name="Mueller R.S."/>
            <person name="Dick G.J."/>
            <person name="Sun C.L."/>
            <person name="Wheeler K.E."/>
            <person name="Zemla A."/>
            <person name="Baker B.J."/>
            <person name="Hauser L."/>
            <person name="Land M."/>
            <person name="Shah M.B."/>
            <person name="Thelen M.P."/>
            <person name="Hettich R.L."/>
            <person name="Banfield J.F."/>
        </authorList>
    </citation>
    <scope>NUCLEOTIDE SEQUENCE [LARGE SCALE GENOMIC DNA]</scope>
</reference>